<dbReference type="PANTHER" id="PTHR39515:SF2">
    <property type="entry name" value="HTH-TYPE TRANSCRIPTIONAL REGULATOR RV0880"/>
    <property type="match status" value="1"/>
</dbReference>
<organism evidence="5 6">
    <name type="scientific">Pseudarthrobacter siccitolerans</name>
    <dbReference type="NCBI Taxonomy" id="861266"/>
    <lineage>
        <taxon>Bacteria</taxon>
        <taxon>Bacillati</taxon>
        <taxon>Actinomycetota</taxon>
        <taxon>Actinomycetes</taxon>
        <taxon>Micrococcales</taxon>
        <taxon>Micrococcaceae</taxon>
        <taxon>Pseudarthrobacter</taxon>
    </lineage>
</organism>
<evidence type="ECO:0000256" key="1">
    <source>
        <dbReference type="ARBA" id="ARBA00023015"/>
    </source>
</evidence>
<dbReference type="InterPro" id="IPR052526">
    <property type="entry name" value="HTH-type_Bedaq_tolerance"/>
</dbReference>
<keyword evidence="6" id="KW-1185">Reference proteome</keyword>
<evidence type="ECO:0000256" key="2">
    <source>
        <dbReference type="ARBA" id="ARBA00023125"/>
    </source>
</evidence>
<dbReference type="InterPro" id="IPR036388">
    <property type="entry name" value="WH-like_DNA-bd_sf"/>
</dbReference>
<dbReference type="PROSITE" id="PS50995">
    <property type="entry name" value="HTH_MARR_2"/>
    <property type="match status" value="1"/>
</dbReference>
<dbReference type="EMBL" id="JAUSXB010000001">
    <property type="protein sequence ID" value="MDQ0676010.1"/>
    <property type="molecule type" value="Genomic_DNA"/>
</dbReference>
<dbReference type="GO" id="GO:0003677">
    <property type="term" value="F:DNA binding"/>
    <property type="evidence" value="ECO:0007669"/>
    <property type="project" value="UniProtKB-KW"/>
</dbReference>
<evidence type="ECO:0000313" key="5">
    <source>
        <dbReference type="EMBL" id="MDQ0676010.1"/>
    </source>
</evidence>
<keyword evidence="1" id="KW-0805">Transcription regulation</keyword>
<gene>
    <name evidence="5" type="ORF">QFZ36_003571</name>
</gene>
<keyword evidence="2 5" id="KW-0238">DNA-binding</keyword>
<dbReference type="InterPro" id="IPR036390">
    <property type="entry name" value="WH_DNA-bd_sf"/>
</dbReference>
<dbReference type="Gene3D" id="1.10.10.10">
    <property type="entry name" value="Winged helix-like DNA-binding domain superfamily/Winged helix DNA-binding domain"/>
    <property type="match status" value="1"/>
</dbReference>
<name>A0ABU0PPX0_9MICC</name>
<protein>
    <submittedName>
        <fullName evidence="5">DNA-binding MarR family transcriptional regulator</fullName>
    </submittedName>
</protein>
<dbReference type="InterPro" id="IPR023187">
    <property type="entry name" value="Tscrpt_reg_MarR-type_CS"/>
</dbReference>
<feature type="domain" description="HTH marR-type" evidence="4">
    <location>
        <begin position="28"/>
        <end position="160"/>
    </location>
</feature>
<sequence>MLSIYRRRKTTVTTTNTENGPATDSITPDTLAIELRTAVMRTSRRLRVEATGDVITPGQYTVLAQLNGSGPTTLRELAEREHVQAPSMTRIVNALADQGFVSRAANPDDGRQVRVDVTDAGRAVLAEARNQRTAWLARRVAGLSEDDRLILSRAAHIMQEMSGK</sequence>
<proteinExistence type="predicted"/>
<dbReference type="InterPro" id="IPR000835">
    <property type="entry name" value="HTH_MarR-typ"/>
</dbReference>
<dbReference type="PANTHER" id="PTHR39515">
    <property type="entry name" value="CONSERVED PROTEIN"/>
    <property type="match status" value="1"/>
</dbReference>
<dbReference type="Proteomes" id="UP001236806">
    <property type="component" value="Unassembled WGS sequence"/>
</dbReference>
<accession>A0ABU0PPX0</accession>
<dbReference type="SUPFAM" id="SSF46785">
    <property type="entry name" value="Winged helix' DNA-binding domain"/>
    <property type="match status" value="1"/>
</dbReference>
<dbReference type="PROSITE" id="PS01117">
    <property type="entry name" value="HTH_MARR_1"/>
    <property type="match status" value="1"/>
</dbReference>
<dbReference type="SMART" id="SM00347">
    <property type="entry name" value="HTH_MARR"/>
    <property type="match status" value="1"/>
</dbReference>
<comment type="caution">
    <text evidence="5">The sequence shown here is derived from an EMBL/GenBank/DDBJ whole genome shotgun (WGS) entry which is preliminary data.</text>
</comment>
<reference evidence="5 6" key="1">
    <citation type="submission" date="2023-07" db="EMBL/GenBank/DDBJ databases">
        <title>Comparative genomics of wheat-associated soil bacteria to identify genetic determinants of phenazine resistance.</title>
        <authorList>
            <person name="Mouncey N."/>
        </authorList>
    </citation>
    <scope>NUCLEOTIDE SEQUENCE [LARGE SCALE GENOMIC DNA]</scope>
    <source>
        <strain evidence="5 6">W1I3</strain>
    </source>
</reference>
<evidence type="ECO:0000256" key="3">
    <source>
        <dbReference type="ARBA" id="ARBA00023163"/>
    </source>
</evidence>
<evidence type="ECO:0000313" key="6">
    <source>
        <dbReference type="Proteomes" id="UP001236806"/>
    </source>
</evidence>
<dbReference type="Pfam" id="PF01047">
    <property type="entry name" value="MarR"/>
    <property type="match status" value="1"/>
</dbReference>
<evidence type="ECO:0000259" key="4">
    <source>
        <dbReference type="PROSITE" id="PS50995"/>
    </source>
</evidence>
<keyword evidence="3" id="KW-0804">Transcription</keyword>